<feature type="transmembrane region" description="Helical" evidence="1">
    <location>
        <begin position="407"/>
        <end position="426"/>
    </location>
</feature>
<feature type="transmembrane region" description="Helical" evidence="1">
    <location>
        <begin position="328"/>
        <end position="347"/>
    </location>
</feature>
<protein>
    <submittedName>
        <fullName evidence="2">Uncharacterized protein</fullName>
    </submittedName>
</protein>
<feature type="transmembrane region" description="Helical" evidence="1">
    <location>
        <begin position="126"/>
        <end position="144"/>
    </location>
</feature>
<sequence length="652" mass="71633">MDQLTTLDVLLIAGGKLPDHVTHPAAGMYLFLSWSQWFGRLVGLLHMQDYTAIYSWANPLLGIAELTEFLRAHLAFLAVGSALLLVGSLALLTRGGALFLVFLFVCFAGSRSLAYHTILFRTDMFALFYAACSLFAALLAVEANRKPLSSAMTIASGIFAGLALYSKIQIFPTIAATPLFAILMMHRNPELSACSNITQSGNRRIATISIGLYVALITIALFVELPTTFYHYRAAFSITPFCLAVGLALAIPVALTERFRQQPDGPAYRFASFANLMGLGFVLSIPTLALAFSDPPTGGFYALSIAKIVFLGKFDTGLFVWPSLLTQFSYAPILLLSPTLMLCLLAFDQRRTSNYVELALLGLIFLLFVISVLVFNRGINGQDIIYTEPLGLLLCGVLLQVLWQRRIVAQIAAVGFGMLLAVHVVIQGHPASRISAEIANYFEESRQLVTYFGHGSQGLFEGQLKRMFVREDNGREIPTRSRDAIFDQAADYRTIISQIQFSLPNQRQDWSRIGVIANGLAPYGHERPADRFANVTEDLAGAISFAPHDALPRRNADTLDNVLNLLGVFSAERNAMLRLRPGIIRTRRDLAVFVLVPTALKTEFDGTENFDEIKVGEQSYATVAIPAQPTDALLAKLAAIPDRIIVIKRTHS</sequence>
<feature type="transmembrane region" description="Helical" evidence="1">
    <location>
        <begin position="267"/>
        <end position="292"/>
    </location>
</feature>
<dbReference type="EMBL" id="NAFL01000287">
    <property type="protein sequence ID" value="OSJ21467.1"/>
    <property type="molecule type" value="Genomic_DNA"/>
</dbReference>
<feature type="transmembrane region" description="Helical" evidence="1">
    <location>
        <begin position="164"/>
        <end position="184"/>
    </location>
</feature>
<evidence type="ECO:0000313" key="2">
    <source>
        <dbReference type="EMBL" id="OSJ21467.1"/>
    </source>
</evidence>
<evidence type="ECO:0000256" key="1">
    <source>
        <dbReference type="SAM" id="Phobius"/>
    </source>
</evidence>
<reference evidence="2 3" key="1">
    <citation type="submission" date="2017-03" db="EMBL/GenBank/DDBJ databases">
        <title>Whole genome sequences of fourteen strains of Bradyrhizobium canariense and one strain of Bradyrhizobium japonicum isolated from Lupinus (Papilionoideae: Genisteae) species in Algeria.</title>
        <authorList>
            <person name="Crovadore J."/>
            <person name="Chekireb D."/>
            <person name="Brachmann A."/>
            <person name="Chablais R."/>
            <person name="Cochard B."/>
            <person name="Lefort F."/>
        </authorList>
    </citation>
    <scope>NUCLEOTIDE SEQUENCE [LARGE SCALE GENOMIC DNA]</scope>
    <source>
        <strain evidence="2 3">UBMA197</strain>
    </source>
</reference>
<feature type="transmembrane region" description="Helical" evidence="1">
    <location>
        <begin position="235"/>
        <end position="255"/>
    </location>
</feature>
<dbReference type="Proteomes" id="UP000193335">
    <property type="component" value="Unassembled WGS sequence"/>
</dbReference>
<dbReference type="RefSeq" id="WP_085405812.1">
    <property type="nucleotide sequence ID" value="NZ_NAFL01000287.1"/>
</dbReference>
<feature type="transmembrane region" description="Helical" evidence="1">
    <location>
        <begin position="298"/>
        <end position="321"/>
    </location>
</feature>
<feature type="transmembrane region" description="Helical" evidence="1">
    <location>
        <begin position="383"/>
        <end position="401"/>
    </location>
</feature>
<comment type="caution">
    <text evidence="2">The sequence shown here is derived from an EMBL/GenBank/DDBJ whole genome shotgun (WGS) entry which is preliminary data.</text>
</comment>
<keyword evidence="1" id="KW-0812">Transmembrane</keyword>
<gene>
    <name evidence="2" type="ORF">BSZ19_49590</name>
</gene>
<feature type="transmembrane region" description="Helical" evidence="1">
    <location>
        <begin position="97"/>
        <end position="114"/>
    </location>
</feature>
<name>A0A1Y2J6N6_BRAJP</name>
<accession>A0A1Y2J6N6</accession>
<evidence type="ECO:0000313" key="3">
    <source>
        <dbReference type="Proteomes" id="UP000193335"/>
    </source>
</evidence>
<keyword evidence="1" id="KW-1133">Transmembrane helix</keyword>
<feature type="transmembrane region" description="Helical" evidence="1">
    <location>
        <begin position="69"/>
        <end position="91"/>
    </location>
</feature>
<feature type="transmembrane region" description="Helical" evidence="1">
    <location>
        <begin position="205"/>
        <end position="223"/>
    </location>
</feature>
<feature type="transmembrane region" description="Helical" evidence="1">
    <location>
        <begin position="359"/>
        <end position="376"/>
    </location>
</feature>
<proteinExistence type="predicted"/>
<dbReference type="AlphaFoldDB" id="A0A1Y2J6N6"/>
<keyword evidence="1" id="KW-0472">Membrane</keyword>
<organism evidence="2 3">
    <name type="scientific">Bradyrhizobium japonicum</name>
    <dbReference type="NCBI Taxonomy" id="375"/>
    <lineage>
        <taxon>Bacteria</taxon>
        <taxon>Pseudomonadati</taxon>
        <taxon>Pseudomonadota</taxon>
        <taxon>Alphaproteobacteria</taxon>
        <taxon>Hyphomicrobiales</taxon>
        <taxon>Nitrobacteraceae</taxon>
        <taxon>Bradyrhizobium</taxon>
    </lineage>
</organism>